<evidence type="ECO:0000259" key="2">
    <source>
        <dbReference type="Pfam" id="PF07693"/>
    </source>
</evidence>
<dbReference type="Pfam" id="PF07693">
    <property type="entry name" value="KAP_NTPase"/>
    <property type="match status" value="1"/>
</dbReference>
<name>A0AAU7MWL6_9FLAO</name>
<organism evidence="3">
    <name type="scientific">Flagellimonas sp. MMG031</name>
    <dbReference type="NCBI Taxonomy" id="3158549"/>
    <lineage>
        <taxon>Bacteria</taxon>
        <taxon>Pseudomonadati</taxon>
        <taxon>Bacteroidota</taxon>
        <taxon>Flavobacteriia</taxon>
        <taxon>Flavobacteriales</taxon>
        <taxon>Flavobacteriaceae</taxon>
        <taxon>Flagellimonas</taxon>
    </lineage>
</organism>
<keyword evidence="1" id="KW-1133">Transmembrane helix</keyword>
<feature type="domain" description="KAP NTPase" evidence="2">
    <location>
        <begin position="172"/>
        <end position="434"/>
    </location>
</feature>
<reference evidence="3" key="1">
    <citation type="submission" date="2024-05" db="EMBL/GenBank/DDBJ databases">
        <title>Draft Genome Sequences of Flagellimonas sp. MMG031 and Marinobacter sp. MMG032 Isolated from the dinoflagellate Symbiodinium pilosum.</title>
        <authorList>
            <person name="Shikuma N.J."/>
            <person name="Farrell M.V."/>
        </authorList>
    </citation>
    <scope>NUCLEOTIDE SEQUENCE</scope>
    <source>
        <strain evidence="3">MMG031</strain>
    </source>
</reference>
<dbReference type="InterPro" id="IPR027417">
    <property type="entry name" value="P-loop_NTPase"/>
</dbReference>
<dbReference type="AlphaFoldDB" id="A0AAU7MWL6"/>
<keyword evidence="1" id="KW-0812">Transmembrane</keyword>
<dbReference type="KEGG" id="fld:ABNE31_14060"/>
<feature type="transmembrane region" description="Helical" evidence="1">
    <location>
        <begin position="108"/>
        <end position="130"/>
    </location>
</feature>
<dbReference type="Gene3D" id="3.40.50.300">
    <property type="entry name" value="P-loop containing nucleotide triphosphate hydrolases"/>
    <property type="match status" value="1"/>
</dbReference>
<evidence type="ECO:0000256" key="1">
    <source>
        <dbReference type="SAM" id="Phobius"/>
    </source>
</evidence>
<dbReference type="InterPro" id="IPR011646">
    <property type="entry name" value="KAP_P-loop"/>
</dbReference>
<evidence type="ECO:0000313" key="3">
    <source>
        <dbReference type="EMBL" id="XBQ22720.1"/>
    </source>
</evidence>
<protein>
    <submittedName>
        <fullName evidence="3">P-loop NTPase fold protein</fullName>
    </submittedName>
</protein>
<accession>A0AAU7MWL6</accession>
<feature type="transmembrane region" description="Helical" evidence="1">
    <location>
        <begin position="78"/>
        <end position="96"/>
    </location>
</feature>
<keyword evidence="1" id="KW-0472">Membrane</keyword>
<gene>
    <name evidence="3" type="ORF">ABNE31_14060</name>
</gene>
<dbReference type="EMBL" id="CP157804">
    <property type="protein sequence ID" value="XBQ22720.1"/>
    <property type="molecule type" value="Genomic_DNA"/>
</dbReference>
<dbReference type="SUPFAM" id="SSF52540">
    <property type="entry name" value="P-loop containing nucleoside triphosphate hydrolases"/>
    <property type="match status" value="1"/>
</dbReference>
<dbReference type="RefSeq" id="WP_349351565.1">
    <property type="nucleotide sequence ID" value="NZ_CP157804.1"/>
</dbReference>
<sequence>MKNWFAKNMIKKEVRLFLLAIGLVIIFQNPLEDVFNSLIVKPILGQVQSNIFIDLTMLGFLIWMWHDIRGKFTKPTDLGRGYSAVLVFVLGIYIYYRFFSIRYQFTGLHLISEIAYLDIVMLYCFLLVILRPINQMKGKKGPEVSQSSGLVDEPIDDEEEDVLERMPKVRLLVDEIVAATNKNSIAFGVTGEWGSGKTSFLNLVEREISNRDQKDLLVINFNPWLNLGTNTIIQEFFELLRLKIRPHSFDIYMDMGKYSRNILKSSPSSFFKFIGHLLEFGKDNSVTEDFKRINISLKNLGKKFLIVLDDMDRLKADEVFEILKLIRNTANFDNFIYLVAYDKTYISESLSKIGIPKNDAFAEKIFLKEEHLLPITEAKIKKYLADRLKEELPSKKQEIDNYFGYLVRYLTRDRGNFCLKHIRDVKRFLKNFLREYKEMEQEVDFKDYLNVKLLKFKFYDVYRILFLDSYYYLHPSQNTRSASGVARDALLLAYEGENNTGLAIRHRKFEESRLGIYATQVLNMGNDSLKDLKKLVSDLFTNNTYASKSHLSIVFPSHYYRYFQDMLQEHEISEEVFKSEIRRDLDSIQDAISRWNGEGKLDAVRARFYEVSIYNLPDRASFEKFIRAIFVLASIPIEKEEHTIGFYGYDLDNLRNVIGDYEERTSKKFYNGKRESLKAFTIELLNFEDYSLEFCACLLNRWYSYYHGYQWILSKPEIKALLIGAFKNYTQTVRFPDDDVWNYYGYCLVTEWDPSGPNSRTSRRVRFTEANDIFIAFIKDHLDQFLIRFIQTPHGLTEANKLGIESIVNDIFGNRSNFMSFLDDMKMKKDEGQLTSEFIDEFQEFAMQLEASGKDGIEFEFEFPPAMEVVASQVWRRA</sequence>
<proteinExistence type="predicted"/>